<evidence type="ECO:0000259" key="7">
    <source>
        <dbReference type="Pfam" id="PF03144"/>
    </source>
</evidence>
<dbReference type="Gene3D" id="3.40.50.10050">
    <property type="entry name" value="Translation initiation factor IF- 2, domain 3"/>
    <property type="match status" value="1"/>
</dbReference>
<organism evidence="9 10">
    <name type="scientific">Cerrena zonata</name>
    <dbReference type="NCBI Taxonomy" id="2478898"/>
    <lineage>
        <taxon>Eukaryota</taxon>
        <taxon>Fungi</taxon>
        <taxon>Dikarya</taxon>
        <taxon>Basidiomycota</taxon>
        <taxon>Agaricomycotina</taxon>
        <taxon>Agaricomycetes</taxon>
        <taxon>Polyporales</taxon>
        <taxon>Cerrenaceae</taxon>
        <taxon>Cerrena</taxon>
    </lineage>
</organism>
<dbReference type="FunFam" id="2.40.30.10:FF:000008">
    <property type="entry name" value="Translation initiation factor IF-2"/>
    <property type="match status" value="1"/>
</dbReference>
<dbReference type="SUPFAM" id="SSF50447">
    <property type="entry name" value="Translation proteins"/>
    <property type="match status" value="1"/>
</dbReference>
<dbReference type="GO" id="GO:0005737">
    <property type="term" value="C:cytoplasm"/>
    <property type="evidence" value="ECO:0007669"/>
    <property type="project" value="TreeGrafter"/>
</dbReference>
<proteinExistence type="inferred from homology"/>
<dbReference type="InterPro" id="IPR015760">
    <property type="entry name" value="TIF_IF2"/>
</dbReference>
<evidence type="ECO:0008006" key="11">
    <source>
        <dbReference type="Google" id="ProtNLM"/>
    </source>
</evidence>
<name>A0AAW0GPB3_9APHY</name>
<keyword evidence="5" id="KW-0342">GTP-binding</keyword>
<dbReference type="PANTHER" id="PTHR43381:SF20">
    <property type="entry name" value="TRANSLATION INITIATION FACTOR IF-2, MITOCHONDRIAL"/>
    <property type="match status" value="1"/>
</dbReference>
<feature type="domain" description="Translation initiation factor IF- 2" evidence="8">
    <location>
        <begin position="36"/>
        <end position="137"/>
    </location>
</feature>
<evidence type="ECO:0000256" key="3">
    <source>
        <dbReference type="ARBA" id="ARBA00022741"/>
    </source>
</evidence>
<protein>
    <recommendedName>
        <fullName evidence="11">Translation initiation factor IF- 2 domain-containing protein</fullName>
    </recommendedName>
</protein>
<dbReference type="Proteomes" id="UP001385951">
    <property type="component" value="Unassembled WGS sequence"/>
</dbReference>
<evidence type="ECO:0000313" key="10">
    <source>
        <dbReference type="Proteomes" id="UP001385951"/>
    </source>
</evidence>
<dbReference type="Pfam" id="PF03144">
    <property type="entry name" value="GTP_EFTU_D2"/>
    <property type="match status" value="1"/>
</dbReference>
<evidence type="ECO:0000256" key="6">
    <source>
        <dbReference type="SAM" id="MobiDB-lite"/>
    </source>
</evidence>
<keyword evidence="10" id="KW-1185">Reference proteome</keyword>
<feature type="compositionally biased region" description="Basic and acidic residues" evidence="6">
    <location>
        <begin position="7"/>
        <end position="23"/>
    </location>
</feature>
<gene>
    <name evidence="9" type="ORF">QCA50_003244</name>
</gene>
<feature type="region of interest" description="Disordered" evidence="6">
    <location>
        <begin position="1"/>
        <end position="23"/>
    </location>
</feature>
<dbReference type="InterPro" id="IPR004161">
    <property type="entry name" value="EFTu-like_2"/>
</dbReference>
<dbReference type="Gene3D" id="2.40.30.10">
    <property type="entry name" value="Translation factors"/>
    <property type="match status" value="1"/>
</dbReference>
<dbReference type="AlphaFoldDB" id="A0AAW0GPB3"/>
<comment type="similarity">
    <text evidence="1">Belongs to the TRAFAC class translation factor GTPase superfamily. Classic translation factor GTPase family. IF-2 subfamily.</text>
</comment>
<evidence type="ECO:0000256" key="5">
    <source>
        <dbReference type="ARBA" id="ARBA00023134"/>
    </source>
</evidence>
<keyword evidence="2" id="KW-0396">Initiation factor</keyword>
<dbReference type="InterPro" id="IPR023115">
    <property type="entry name" value="TIF_IF2_dom3"/>
</dbReference>
<dbReference type="EMBL" id="JASBNA010000003">
    <property type="protein sequence ID" value="KAK7693674.1"/>
    <property type="molecule type" value="Genomic_DNA"/>
</dbReference>
<dbReference type="PANTHER" id="PTHR43381">
    <property type="entry name" value="TRANSLATION INITIATION FACTOR IF-2-RELATED"/>
    <property type="match status" value="1"/>
</dbReference>
<feature type="domain" description="Translation elongation factor EFTu-like" evidence="7">
    <location>
        <begin position="174"/>
        <end position="239"/>
    </location>
</feature>
<evidence type="ECO:0000256" key="2">
    <source>
        <dbReference type="ARBA" id="ARBA00022540"/>
    </source>
</evidence>
<dbReference type="InterPro" id="IPR009000">
    <property type="entry name" value="Transl_B-barrel_sf"/>
</dbReference>
<dbReference type="Pfam" id="PF11987">
    <property type="entry name" value="IF-2"/>
    <property type="match status" value="1"/>
</dbReference>
<dbReference type="FunFam" id="3.40.50.10050:FF:000001">
    <property type="entry name" value="Translation initiation factor IF-2"/>
    <property type="match status" value="1"/>
</dbReference>
<dbReference type="GO" id="GO:0005525">
    <property type="term" value="F:GTP binding"/>
    <property type="evidence" value="ECO:0007669"/>
    <property type="project" value="UniProtKB-KW"/>
</dbReference>
<dbReference type="SUPFAM" id="SSF52156">
    <property type="entry name" value="Initiation factor IF2/eIF5b, domain 3"/>
    <property type="match status" value="1"/>
</dbReference>
<dbReference type="CDD" id="cd03692">
    <property type="entry name" value="mtIF2_IVc"/>
    <property type="match status" value="1"/>
</dbReference>
<keyword evidence="4" id="KW-0648">Protein biosynthesis</keyword>
<accession>A0AAW0GPB3</accession>
<reference evidence="9 10" key="1">
    <citation type="submission" date="2022-09" db="EMBL/GenBank/DDBJ databases">
        <authorList>
            <person name="Palmer J.M."/>
        </authorList>
    </citation>
    <scope>NUCLEOTIDE SEQUENCE [LARGE SCALE GENOMIC DNA]</scope>
    <source>
        <strain evidence="9 10">DSM 7382</strain>
    </source>
</reference>
<dbReference type="InterPro" id="IPR036925">
    <property type="entry name" value="TIF_IF2_dom3_sf"/>
</dbReference>
<dbReference type="GO" id="GO:0003743">
    <property type="term" value="F:translation initiation factor activity"/>
    <property type="evidence" value="ECO:0007669"/>
    <property type="project" value="UniProtKB-KW"/>
</dbReference>
<keyword evidence="3" id="KW-0547">Nucleotide-binding</keyword>
<evidence type="ECO:0000259" key="8">
    <source>
        <dbReference type="Pfam" id="PF11987"/>
    </source>
</evidence>
<evidence type="ECO:0000256" key="1">
    <source>
        <dbReference type="ARBA" id="ARBA00007733"/>
    </source>
</evidence>
<comment type="caution">
    <text evidence="9">The sequence shown here is derived from an EMBL/GenBank/DDBJ whole genome shotgun (WGS) entry which is preliminary data.</text>
</comment>
<evidence type="ECO:0000313" key="9">
    <source>
        <dbReference type="EMBL" id="KAK7693674.1"/>
    </source>
</evidence>
<evidence type="ECO:0000256" key="4">
    <source>
        <dbReference type="ARBA" id="ARBA00022917"/>
    </source>
</evidence>
<sequence>MEAINVSRKEERDRKEAEEANAKEKKRLFASGLAAEEPQVEEGRKEVRIVVKADVSGSSEAVAQALIGVRNDIAGTKIVATGVGDVTESDIMRAKASGGIVVAFGVKVPRAMESLAAGQKVPIVSSTIIYRLLDSVKEHVIKLLPVKYESKVTGQATVLQIFEITAKNKQTVKVAGCRVNDGTMEKGKQARVIRNDKTIFEGKVEALKHLKDDVSEAAKGTECGINIEGFDDLKQGDIIQLIKEVEKPGEL</sequence>